<dbReference type="InterPro" id="IPR050553">
    <property type="entry name" value="Thioredoxin_ResA/DsbE_sf"/>
</dbReference>
<dbReference type="EMBL" id="CP007202">
    <property type="protein sequence ID" value="AJR02400.1"/>
    <property type="molecule type" value="Genomic_DNA"/>
</dbReference>
<dbReference type="PATRIC" id="fig|1454006.5.peg.157"/>
<dbReference type="HOGENOM" id="CLU_042529_16_0_10"/>
<keyword evidence="1" id="KW-0676">Redox-active center</keyword>
<dbReference type="InterPro" id="IPR036249">
    <property type="entry name" value="Thioredoxin-like_sf"/>
</dbReference>
<dbReference type="PANTHER" id="PTHR42852:SF17">
    <property type="entry name" value="THIOREDOXIN-LIKE PROTEIN HI_1115"/>
    <property type="match status" value="1"/>
</dbReference>
<reference evidence="3 4" key="1">
    <citation type="submission" date="2014-02" db="EMBL/GenBank/DDBJ databases">
        <authorList>
            <person name="Young C.-C."/>
            <person name="Hameed A."/>
            <person name="Huang H.-C."/>
            <person name="Shahina M."/>
        </authorList>
    </citation>
    <scope>NUCLEOTIDE SEQUENCE [LARGE SCALE GENOMIC DNA]</scope>
    <source>
        <strain evidence="3 4">CC-SAMT-1</strain>
    </source>
</reference>
<dbReference type="InterPro" id="IPR000866">
    <property type="entry name" value="AhpC/TSA"/>
</dbReference>
<dbReference type="InterPro" id="IPR017937">
    <property type="entry name" value="Thioredoxin_CS"/>
</dbReference>
<dbReference type="InterPro" id="IPR013766">
    <property type="entry name" value="Thioredoxin_domain"/>
</dbReference>
<dbReference type="KEGG" id="sze:AW14_00870"/>
<keyword evidence="4" id="KW-1185">Reference proteome</keyword>
<dbReference type="STRING" id="1454006.AW14_00870"/>
<dbReference type="PANTHER" id="PTHR42852">
    <property type="entry name" value="THIOL:DISULFIDE INTERCHANGE PROTEIN DSBE"/>
    <property type="match status" value="1"/>
</dbReference>
<dbReference type="PROSITE" id="PS51257">
    <property type="entry name" value="PROKAR_LIPOPROTEIN"/>
    <property type="match status" value="1"/>
</dbReference>
<gene>
    <name evidence="3" type="ORF">AW14_00870</name>
</gene>
<dbReference type="PROSITE" id="PS51352">
    <property type="entry name" value="THIOREDOXIN_2"/>
    <property type="match status" value="1"/>
</dbReference>
<evidence type="ECO:0000259" key="2">
    <source>
        <dbReference type="PROSITE" id="PS51352"/>
    </source>
</evidence>
<dbReference type="Gene3D" id="3.40.30.10">
    <property type="entry name" value="Glutaredoxin"/>
    <property type="match status" value="1"/>
</dbReference>
<organism evidence="3 4">
    <name type="scientific">Siansivirga zeaxanthinifaciens CC-SAMT-1</name>
    <dbReference type="NCBI Taxonomy" id="1454006"/>
    <lineage>
        <taxon>Bacteria</taxon>
        <taxon>Pseudomonadati</taxon>
        <taxon>Bacteroidota</taxon>
        <taxon>Flavobacteriia</taxon>
        <taxon>Flavobacteriales</taxon>
        <taxon>Flavobacteriaceae</taxon>
        <taxon>Siansivirga</taxon>
    </lineage>
</organism>
<evidence type="ECO:0000313" key="3">
    <source>
        <dbReference type="EMBL" id="AJR02400.1"/>
    </source>
</evidence>
<accession>A0A0C5WI78</accession>
<dbReference type="OrthoDB" id="9815205at2"/>
<evidence type="ECO:0000313" key="4">
    <source>
        <dbReference type="Proteomes" id="UP000032229"/>
    </source>
</evidence>
<dbReference type="AlphaFoldDB" id="A0A0C5WI78"/>
<name>A0A0C5WI78_9FLAO</name>
<feature type="domain" description="Thioredoxin" evidence="2">
    <location>
        <begin position="24"/>
        <end position="177"/>
    </location>
</feature>
<dbReference type="Pfam" id="PF00578">
    <property type="entry name" value="AhpC-TSA"/>
    <property type="match status" value="1"/>
</dbReference>
<dbReference type="CDD" id="cd02966">
    <property type="entry name" value="TlpA_like_family"/>
    <property type="match status" value="1"/>
</dbReference>
<protein>
    <submittedName>
        <fullName evidence="3">Thioredoxin</fullName>
    </submittedName>
</protein>
<dbReference type="SUPFAM" id="SSF52833">
    <property type="entry name" value="Thioredoxin-like"/>
    <property type="match status" value="1"/>
</dbReference>
<dbReference type="Proteomes" id="UP000032229">
    <property type="component" value="Chromosome"/>
</dbReference>
<sequence>MKYALLLSLLFLMYGCKNENTKTALLDEKSIDNTSTTDFNLEVYDFEGFKKFLNRKDDTVYILNFWATWCAPCVKELPAFEALLHKYQNENLEVILVSLDFPNQYNTKLIPFIEEHDLKSKIVALNDVDMDTWIPKVNPNWSGSIPATLIYKNNKQTFFEQSFTFETLEKELKHFIK</sequence>
<dbReference type="PROSITE" id="PS00194">
    <property type="entry name" value="THIOREDOXIN_1"/>
    <property type="match status" value="1"/>
</dbReference>
<dbReference type="GO" id="GO:0016209">
    <property type="term" value="F:antioxidant activity"/>
    <property type="evidence" value="ECO:0007669"/>
    <property type="project" value="InterPro"/>
</dbReference>
<evidence type="ECO:0000256" key="1">
    <source>
        <dbReference type="ARBA" id="ARBA00023284"/>
    </source>
</evidence>
<proteinExistence type="predicted"/>
<dbReference type="GO" id="GO:0016491">
    <property type="term" value="F:oxidoreductase activity"/>
    <property type="evidence" value="ECO:0007669"/>
    <property type="project" value="InterPro"/>
</dbReference>